<sequence>MLPLRDGRGKPPPVIARSPQRAVEAEVQPGLRMFRGARGEQDGDTALDGTDHGRGRAVGVELRVGLAGRLPGTCRAIAGLVPDRTVTA</sequence>
<evidence type="ECO:0000256" key="1">
    <source>
        <dbReference type="SAM" id="MobiDB-lite"/>
    </source>
</evidence>
<protein>
    <submittedName>
        <fullName evidence="2">Uncharacterized protein</fullName>
    </submittedName>
</protein>
<organism evidence="2 3">
    <name type="scientific">Streptomyces prasinosporus</name>
    <dbReference type="NCBI Taxonomy" id="68256"/>
    <lineage>
        <taxon>Bacteria</taxon>
        <taxon>Bacillati</taxon>
        <taxon>Actinomycetota</taxon>
        <taxon>Actinomycetes</taxon>
        <taxon>Kitasatosporales</taxon>
        <taxon>Streptomycetaceae</taxon>
        <taxon>Streptomyces</taxon>
        <taxon>Streptomyces albogriseolus group</taxon>
    </lineage>
</organism>
<dbReference type="Proteomes" id="UP001501455">
    <property type="component" value="Unassembled WGS sequence"/>
</dbReference>
<name>A0ABP6UEF4_9ACTN</name>
<evidence type="ECO:0000313" key="2">
    <source>
        <dbReference type="EMBL" id="GAA3505575.1"/>
    </source>
</evidence>
<keyword evidence="3" id="KW-1185">Reference proteome</keyword>
<accession>A0ABP6UEF4</accession>
<comment type="caution">
    <text evidence="2">The sequence shown here is derived from an EMBL/GenBank/DDBJ whole genome shotgun (WGS) entry which is preliminary data.</text>
</comment>
<feature type="region of interest" description="Disordered" evidence="1">
    <location>
        <begin position="1"/>
        <end position="53"/>
    </location>
</feature>
<evidence type="ECO:0000313" key="3">
    <source>
        <dbReference type="Proteomes" id="UP001501455"/>
    </source>
</evidence>
<gene>
    <name evidence="2" type="ORF">GCM10019016_126880</name>
</gene>
<reference evidence="3" key="1">
    <citation type="journal article" date="2019" name="Int. J. Syst. Evol. Microbiol.">
        <title>The Global Catalogue of Microorganisms (GCM) 10K type strain sequencing project: providing services to taxonomists for standard genome sequencing and annotation.</title>
        <authorList>
            <consortium name="The Broad Institute Genomics Platform"/>
            <consortium name="The Broad Institute Genome Sequencing Center for Infectious Disease"/>
            <person name="Wu L."/>
            <person name="Ma J."/>
        </authorList>
    </citation>
    <scope>NUCLEOTIDE SEQUENCE [LARGE SCALE GENOMIC DNA]</scope>
    <source>
        <strain evidence="3">JCM 4816</strain>
    </source>
</reference>
<proteinExistence type="predicted"/>
<dbReference type="EMBL" id="BAAAXF010000083">
    <property type="protein sequence ID" value="GAA3505575.1"/>
    <property type="molecule type" value="Genomic_DNA"/>
</dbReference>